<evidence type="ECO:0000313" key="1">
    <source>
        <dbReference type="EMBL" id="KAG6406072.1"/>
    </source>
</evidence>
<dbReference type="AlphaFoldDB" id="A0A8X8X482"/>
<organism evidence="1">
    <name type="scientific">Salvia splendens</name>
    <name type="common">Scarlet sage</name>
    <dbReference type="NCBI Taxonomy" id="180675"/>
    <lineage>
        <taxon>Eukaryota</taxon>
        <taxon>Viridiplantae</taxon>
        <taxon>Streptophyta</taxon>
        <taxon>Embryophyta</taxon>
        <taxon>Tracheophyta</taxon>
        <taxon>Spermatophyta</taxon>
        <taxon>Magnoliopsida</taxon>
        <taxon>eudicotyledons</taxon>
        <taxon>Gunneridae</taxon>
        <taxon>Pentapetalae</taxon>
        <taxon>asterids</taxon>
        <taxon>lamiids</taxon>
        <taxon>Lamiales</taxon>
        <taxon>Lamiaceae</taxon>
        <taxon>Nepetoideae</taxon>
        <taxon>Mentheae</taxon>
        <taxon>Salviinae</taxon>
        <taxon>Salvia</taxon>
        <taxon>Salvia subgen. Calosphace</taxon>
        <taxon>core Calosphace</taxon>
    </lineage>
</organism>
<name>A0A8X8X482_SALSN</name>
<keyword evidence="2" id="KW-1185">Reference proteome</keyword>
<gene>
    <name evidence="1" type="ORF">SASPL_133669</name>
</gene>
<protein>
    <submittedName>
        <fullName evidence="1">Uncharacterized protein</fullName>
    </submittedName>
</protein>
<dbReference type="EMBL" id="PNBA02000012">
    <property type="protein sequence ID" value="KAG6406072.1"/>
    <property type="molecule type" value="Genomic_DNA"/>
</dbReference>
<reference evidence="1" key="2">
    <citation type="submission" date="2020-08" db="EMBL/GenBank/DDBJ databases">
        <title>Plant Genome Project.</title>
        <authorList>
            <person name="Zhang R.-G."/>
        </authorList>
    </citation>
    <scope>NUCLEOTIDE SEQUENCE</scope>
    <source>
        <strain evidence="1">Huo1</strain>
        <tissue evidence="1">Leaf</tissue>
    </source>
</reference>
<sequence>MPLRRPLLHLPHKLRRKAPVIILLHLRALQLLHPPHLDEERREIPVQFLPNPPLHAVPEFPLAVLPPQRVDFPELRGGNELDLREEDVAALHGVLAGERDDEAARLLVGLPEVLSGEVLPEEI</sequence>
<accession>A0A8X8X482</accession>
<reference evidence="1" key="1">
    <citation type="submission" date="2018-01" db="EMBL/GenBank/DDBJ databases">
        <authorList>
            <person name="Mao J.F."/>
        </authorList>
    </citation>
    <scope>NUCLEOTIDE SEQUENCE</scope>
    <source>
        <strain evidence="1">Huo1</strain>
        <tissue evidence="1">Leaf</tissue>
    </source>
</reference>
<proteinExistence type="predicted"/>
<dbReference type="Proteomes" id="UP000298416">
    <property type="component" value="Unassembled WGS sequence"/>
</dbReference>
<comment type="caution">
    <text evidence="1">The sequence shown here is derived from an EMBL/GenBank/DDBJ whole genome shotgun (WGS) entry which is preliminary data.</text>
</comment>
<evidence type="ECO:0000313" key="2">
    <source>
        <dbReference type="Proteomes" id="UP000298416"/>
    </source>
</evidence>